<accession>W4N8J5</accession>
<dbReference type="STRING" id="1435051.BMOU_0915"/>
<protein>
    <submittedName>
        <fullName evidence="1">1,3-beta-glucan synthase regulator</fullName>
    </submittedName>
</protein>
<sequence>MNRNFEELVELPGFSGFKPASETAIFEAESALGLRFAPDYRNALLEYGCIETYGHELTGIIDSKRLNVVNATEDMRSIYQEFKPDCYVIEDTYIDGIIICQNASGSVFQLDSSGAVRKIASSLIEYLSE</sequence>
<comment type="caution">
    <text evidence="1">The sequence shown here is derived from an EMBL/GenBank/DDBJ whole genome shotgun (WGS) entry which is preliminary data.</text>
</comment>
<organism evidence="1 2">
    <name type="scientific">Bifidobacterium moukalabense DSM 27321</name>
    <dbReference type="NCBI Taxonomy" id="1435051"/>
    <lineage>
        <taxon>Bacteria</taxon>
        <taxon>Bacillati</taxon>
        <taxon>Actinomycetota</taxon>
        <taxon>Actinomycetes</taxon>
        <taxon>Bifidobacteriales</taxon>
        <taxon>Bifidobacteriaceae</taxon>
        <taxon>Bifidobacterium</taxon>
    </lineage>
</organism>
<dbReference type="Proteomes" id="UP000019155">
    <property type="component" value="Unassembled WGS sequence"/>
</dbReference>
<dbReference type="Gene3D" id="3.40.1580.10">
    <property type="entry name" value="SMI1/KNR4-like"/>
    <property type="match status" value="1"/>
</dbReference>
<reference evidence="1 2" key="1">
    <citation type="journal article" date="2014" name="Genome Announc.">
        <title>The Genome Sequence of Bifidobacterium moukalabense DSM 27321 Highlights the Close Phylogenetic Relatedness with the Bifidobacterium dentium Taxon.</title>
        <authorList>
            <person name="Lugli G.A."/>
            <person name="Duranti S."/>
            <person name="Milani C."/>
            <person name="Turroni F."/>
            <person name="Viappiani A."/>
            <person name="Mangifesta M."/>
            <person name="van Sinderen D."/>
            <person name="Ventura M."/>
        </authorList>
    </citation>
    <scope>NUCLEOTIDE SEQUENCE [LARGE SCALE GENOMIC DNA]</scope>
    <source>
        <strain evidence="1 2">DSM 27321</strain>
    </source>
</reference>
<dbReference type="InterPro" id="IPR037883">
    <property type="entry name" value="Knr4/Smi1-like_sf"/>
</dbReference>
<name>W4N8J5_9BIFI</name>
<dbReference type="SUPFAM" id="SSF160631">
    <property type="entry name" value="SMI1/KNR4-like"/>
    <property type="match status" value="1"/>
</dbReference>
<dbReference type="eggNOG" id="ENOG5033JJA">
    <property type="taxonomic scope" value="Bacteria"/>
</dbReference>
<proteinExistence type="predicted"/>
<dbReference type="RefSeq" id="WP_034875276.1">
    <property type="nucleotide sequence ID" value="NZ_AZMV01000004.1"/>
</dbReference>
<gene>
    <name evidence="1" type="ORF">BMOU_0915</name>
</gene>
<dbReference type="Pfam" id="PF14568">
    <property type="entry name" value="SUKH_6"/>
    <property type="match status" value="1"/>
</dbReference>
<dbReference type="AlphaFoldDB" id="W4N8J5"/>
<dbReference type="GeneID" id="97501282"/>
<keyword evidence="2" id="KW-1185">Reference proteome</keyword>
<dbReference type="EMBL" id="AZMV01000004">
    <property type="protein sequence ID" value="ETY71423.1"/>
    <property type="molecule type" value="Genomic_DNA"/>
</dbReference>
<evidence type="ECO:0000313" key="1">
    <source>
        <dbReference type="EMBL" id="ETY71423.1"/>
    </source>
</evidence>
<evidence type="ECO:0000313" key="2">
    <source>
        <dbReference type="Proteomes" id="UP000019155"/>
    </source>
</evidence>
<dbReference type="OrthoDB" id="4153868at2"/>